<protein>
    <recommendedName>
        <fullName evidence="3">Inner membrane protein</fullName>
    </recommendedName>
</protein>
<dbReference type="AlphaFoldDB" id="A0A723XMH0"/>
<keyword evidence="1" id="KW-0812">Transmembrane</keyword>
<gene>
    <name evidence="2" type="ORF">G1499_24050</name>
</gene>
<accession>A0A723XMH0</accession>
<evidence type="ECO:0000256" key="1">
    <source>
        <dbReference type="SAM" id="Phobius"/>
    </source>
</evidence>
<comment type="caution">
    <text evidence="2">The sequence shown here is derived from an EMBL/GenBank/DDBJ whole genome shotgun (WGS) entry which is preliminary data.</text>
</comment>
<dbReference type="EMBL" id="DAAQMI010000021">
    <property type="protein sequence ID" value="HAD9923721.1"/>
    <property type="molecule type" value="Genomic_DNA"/>
</dbReference>
<proteinExistence type="predicted"/>
<organism evidence="2">
    <name type="scientific">Salmonella enterica</name>
    <name type="common">Salmonella choleraesuis</name>
    <dbReference type="NCBI Taxonomy" id="28901"/>
    <lineage>
        <taxon>Bacteria</taxon>
        <taxon>Pseudomonadati</taxon>
        <taxon>Pseudomonadota</taxon>
        <taxon>Gammaproteobacteria</taxon>
        <taxon>Enterobacterales</taxon>
        <taxon>Enterobacteriaceae</taxon>
        <taxon>Salmonella</taxon>
    </lineage>
</organism>
<evidence type="ECO:0008006" key="3">
    <source>
        <dbReference type="Google" id="ProtNLM"/>
    </source>
</evidence>
<keyword evidence="1" id="KW-0472">Membrane</keyword>
<name>A0A723XMH0_SALER</name>
<keyword evidence="1" id="KW-1133">Transmembrane helix</keyword>
<evidence type="ECO:0000313" key="2">
    <source>
        <dbReference type="EMBL" id="HAD9923721.1"/>
    </source>
</evidence>
<sequence>MIFGIVVGVLLALMFGRVLLPALTAVAFVIGIPIYFSFRFVCAFIWALVTQNRRHSAMPIEAQKTTNPETLPDNVINFSREKEKRVK</sequence>
<reference evidence="2" key="2">
    <citation type="submission" date="2019-01" db="EMBL/GenBank/DDBJ databases">
        <authorList>
            <consortium name="NCBI Pathogen Detection Project"/>
        </authorList>
    </citation>
    <scope>NUCLEOTIDE SEQUENCE</scope>
    <source>
        <strain evidence="2">R17.3183</strain>
    </source>
</reference>
<reference evidence="2" key="1">
    <citation type="journal article" date="2018" name="Genome Biol.">
        <title>SKESA: strategic k-mer extension for scrupulous assemblies.</title>
        <authorList>
            <person name="Souvorov A."/>
            <person name="Agarwala R."/>
            <person name="Lipman D.J."/>
        </authorList>
    </citation>
    <scope>NUCLEOTIDE SEQUENCE</scope>
    <source>
        <strain evidence="2">R17.3183</strain>
    </source>
</reference>
<feature type="transmembrane region" description="Helical" evidence="1">
    <location>
        <begin position="26"/>
        <end position="49"/>
    </location>
</feature>